<dbReference type="Proteomes" id="UP000650605">
    <property type="component" value="Unassembled WGS sequence"/>
</dbReference>
<sequence>MLIIKALTKMYEDWGEDIDDFYITYSIDIGPSEINGASDMFSFELVSPKRLDRMAGQGDIIIGHGHFIAKDFNENTLEATLNRIINKCADNDINEAYKNLSAYFRWEMDK</sequence>
<dbReference type="EMBL" id="JAEHFQ010000007">
    <property type="protein sequence ID" value="MBM0634271.1"/>
    <property type="molecule type" value="Genomic_DNA"/>
</dbReference>
<evidence type="ECO:0000313" key="2">
    <source>
        <dbReference type="Proteomes" id="UP000650605"/>
    </source>
</evidence>
<protein>
    <recommendedName>
        <fullName evidence="3">Immunity protein 8</fullName>
    </recommendedName>
</protein>
<reference evidence="1" key="1">
    <citation type="submission" date="2020-12" db="EMBL/GenBank/DDBJ databases">
        <title>Paenibacillus polymyxa LMG 27872: a double-edged sword.</title>
        <authorList>
            <person name="Langendries S."/>
            <person name="Garcia Mendez S."/>
            <person name="Beirinckx S."/>
            <person name="Viaene T."/>
            <person name="Baeyen S."/>
            <person name="Goeminne G."/>
            <person name="Willems A."/>
            <person name="Debode J."/>
            <person name="Goormachtig S."/>
        </authorList>
    </citation>
    <scope>NUCLEOTIDE SEQUENCE</scope>
    <source>
        <strain evidence="1">LMG 27872</strain>
    </source>
</reference>
<gene>
    <name evidence="1" type="ORF">JDW19_14255</name>
</gene>
<accession>A0A8I1LR94</accession>
<name>A0A8I1LR94_PAEPO</name>
<evidence type="ECO:0008006" key="3">
    <source>
        <dbReference type="Google" id="ProtNLM"/>
    </source>
</evidence>
<evidence type="ECO:0000313" key="1">
    <source>
        <dbReference type="EMBL" id="MBM0634271.1"/>
    </source>
</evidence>
<organism evidence="1 2">
    <name type="scientific">Paenibacillus polymyxa</name>
    <name type="common">Bacillus polymyxa</name>
    <dbReference type="NCBI Taxonomy" id="1406"/>
    <lineage>
        <taxon>Bacteria</taxon>
        <taxon>Bacillati</taxon>
        <taxon>Bacillota</taxon>
        <taxon>Bacilli</taxon>
        <taxon>Bacillales</taxon>
        <taxon>Paenibacillaceae</taxon>
        <taxon>Paenibacillus</taxon>
    </lineage>
</organism>
<dbReference type="RefSeq" id="WP_165149554.1">
    <property type="nucleotide sequence ID" value="NZ_JAEHFQ010000007.1"/>
</dbReference>
<dbReference type="InterPro" id="IPR028964">
    <property type="entry name" value="Imm8"/>
</dbReference>
<proteinExistence type="predicted"/>
<comment type="caution">
    <text evidence="1">The sequence shown here is derived from an EMBL/GenBank/DDBJ whole genome shotgun (WGS) entry which is preliminary data.</text>
</comment>
<dbReference type="Pfam" id="PF15586">
    <property type="entry name" value="Imm8"/>
    <property type="match status" value="1"/>
</dbReference>
<dbReference type="AlphaFoldDB" id="A0A8I1LR94"/>